<protein>
    <submittedName>
        <fullName evidence="1">Uncharacterized protein</fullName>
    </submittedName>
</protein>
<reference evidence="1 2" key="1">
    <citation type="journal article" date="2017" name="Nat. Ecol. Evol.">
        <title>Scallop genome provides insights into evolution of bilaterian karyotype and development.</title>
        <authorList>
            <person name="Wang S."/>
            <person name="Zhang J."/>
            <person name="Jiao W."/>
            <person name="Li J."/>
            <person name="Xun X."/>
            <person name="Sun Y."/>
            <person name="Guo X."/>
            <person name="Huan P."/>
            <person name="Dong B."/>
            <person name="Zhang L."/>
            <person name="Hu X."/>
            <person name="Sun X."/>
            <person name="Wang J."/>
            <person name="Zhao C."/>
            <person name="Wang Y."/>
            <person name="Wang D."/>
            <person name="Huang X."/>
            <person name="Wang R."/>
            <person name="Lv J."/>
            <person name="Li Y."/>
            <person name="Zhang Z."/>
            <person name="Liu B."/>
            <person name="Lu W."/>
            <person name="Hui Y."/>
            <person name="Liang J."/>
            <person name="Zhou Z."/>
            <person name="Hou R."/>
            <person name="Li X."/>
            <person name="Liu Y."/>
            <person name="Li H."/>
            <person name="Ning X."/>
            <person name="Lin Y."/>
            <person name="Zhao L."/>
            <person name="Xing Q."/>
            <person name="Dou J."/>
            <person name="Li Y."/>
            <person name="Mao J."/>
            <person name="Guo H."/>
            <person name="Dou H."/>
            <person name="Li T."/>
            <person name="Mu C."/>
            <person name="Jiang W."/>
            <person name="Fu Q."/>
            <person name="Fu X."/>
            <person name="Miao Y."/>
            <person name="Liu J."/>
            <person name="Yu Q."/>
            <person name="Li R."/>
            <person name="Liao H."/>
            <person name="Li X."/>
            <person name="Kong Y."/>
            <person name="Jiang Z."/>
            <person name="Chourrout D."/>
            <person name="Li R."/>
            <person name="Bao Z."/>
        </authorList>
    </citation>
    <scope>NUCLEOTIDE SEQUENCE [LARGE SCALE GENOMIC DNA]</scope>
    <source>
        <strain evidence="1 2">PY_sf001</strain>
    </source>
</reference>
<dbReference type="Proteomes" id="UP000242188">
    <property type="component" value="Unassembled WGS sequence"/>
</dbReference>
<name>A0A210Q0Y6_MIZYE</name>
<organism evidence="1 2">
    <name type="scientific">Mizuhopecten yessoensis</name>
    <name type="common">Japanese scallop</name>
    <name type="synonym">Patinopecten yessoensis</name>
    <dbReference type="NCBI Taxonomy" id="6573"/>
    <lineage>
        <taxon>Eukaryota</taxon>
        <taxon>Metazoa</taxon>
        <taxon>Spiralia</taxon>
        <taxon>Lophotrochozoa</taxon>
        <taxon>Mollusca</taxon>
        <taxon>Bivalvia</taxon>
        <taxon>Autobranchia</taxon>
        <taxon>Pteriomorphia</taxon>
        <taxon>Pectinida</taxon>
        <taxon>Pectinoidea</taxon>
        <taxon>Pectinidae</taxon>
        <taxon>Mizuhopecten</taxon>
    </lineage>
</organism>
<accession>A0A210Q0Y6</accession>
<keyword evidence="2" id="KW-1185">Reference proteome</keyword>
<sequence length="70" mass="8294">MQSIRDYLCFTKNTFRFFHRYLRGSVLLYDKENRKAKAKEGLHWSSSKRDLQDFQLLAKPNNPTTKLLAG</sequence>
<dbReference type="AlphaFoldDB" id="A0A210Q0Y6"/>
<comment type="caution">
    <text evidence="1">The sequence shown here is derived from an EMBL/GenBank/DDBJ whole genome shotgun (WGS) entry which is preliminary data.</text>
</comment>
<evidence type="ECO:0000313" key="2">
    <source>
        <dbReference type="Proteomes" id="UP000242188"/>
    </source>
</evidence>
<evidence type="ECO:0000313" key="1">
    <source>
        <dbReference type="EMBL" id="OWF42413.1"/>
    </source>
</evidence>
<dbReference type="EMBL" id="NEDP02005283">
    <property type="protein sequence ID" value="OWF42413.1"/>
    <property type="molecule type" value="Genomic_DNA"/>
</dbReference>
<proteinExistence type="predicted"/>
<gene>
    <name evidence="1" type="ORF">KP79_PYT24227</name>
</gene>